<comment type="caution">
    <text evidence="1">The sequence shown here is derived from an EMBL/GenBank/DDBJ whole genome shotgun (WGS) entry which is preliminary data.</text>
</comment>
<sequence length="68" mass="7909">MERPENAVHKDNINWSQSPVMFRCTNRCFNQFSPNRAKKDDEGYARCPICDGFLRQMTSDGDLHDTNV</sequence>
<dbReference type="AlphaFoldDB" id="A0A0F9M2B5"/>
<gene>
    <name evidence="1" type="ORF">LCGC14_1437420</name>
</gene>
<evidence type="ECO:0000313" key="1">
    <source>
        <dbReference type="EMBL" id="KKM70775.1"/>
    </source>
</evidence>
<reference evidence="1" key="1">
    <citation type="journal article" date="2015" name="Nature">
        <title>Complex archaea that bridge the gap between prokaryotes and eukaryotes.</title>
        <authorList>
            <person name="Spang A."/>
            <person name="Saw J.H."/>
            <person name="Jorgensen S.L."/>
            <person name="Zaremba-Niedzwiedzka K."/>
            <person name="Martijn J."/>
            <person name="Lind A.E."/>
            <person name="van Eijk R."/>
            <person name="Schleper C."/>
            <person name="Guy L."/>
            <person name="Ettema T.J."/>
        </authorList>
    </citation>
    <scope>NUCLEOTIDE SEQUENCE</scope>
</reference>
<organism evidence="1">
    <name type="scientific">marine sediment metagenome</name>
    <dbReference type="NCBI Taxonomy" id="412755"/>
    <lineage>
        <taxon>unclassified sequences</taxon>
        <taxon>metagenomes</taxon>
        <taxon>ecological metagenomes</taxon>
    </lineage>
</organism>
<protein>
    <submittedName>
        <fullName evidence="1">Uncharacterized protein</fullName>
    </submittedName>
</protein>
<accession>A0A0F9M2B5</accession>
<dbReference type="EMBL" id="LAZR01009753">
    <property type="protein sequence ID" value="KKM70775.1"/>
    <property type="molecule type" value="Genomic_DNA"/>
</dbReference>
<name>A0A0F9M2B5_9ZZZZ</name>
<proteinExistence type="predicted"/>